<dbReference type="Gene3D" id="3.40.50.300">
    <property type="entry name" value="P-loop containing nucleotide triphosphate hydrolases"/>
    <property type="match status" value="1"/>
</dbReference>
<dbReference type="GO" id="GO:0003677">
    <property type="term" value="F:DNA binding"/>
    <property type="evidence" value="ECO:0007669"/>
    <property type="project" value="InterPro"/>
</dbReference>
<dbReference type="SUPFAM" id="SSF52540">
    <property type="entry name" value="P-loop containing nucleoside triphosphate hydrolases"/>
    <property type="match status" value="1"/>
</dbReference>
<accession>T0Z3P6</accession>
<dbReference type="Pfam" id="PF18073">
    <property type="entry name" value="Zn_ribbon_LapB"/>
    <property type="match status" value="1"/>
</dbReference>
<dbReference type="GO" id="GO:0005524">
    <property type="term" value="F:ATP binding"/>
    <property type="evidence" value="ECO:0007669"/>
    <property type="project" value="InterPro"/>
</dbReference>
<feature type="domain" description="RecA family profile 1" evidence="3">
    <location>
        <begin position="79"/>
        <end position="162"/>
    </location>
</feature>
<protein>
    <submittedName>
        <fullName evidence="4">DNA repair protein RadA</fullName>
    </submittedName>
</protein>
<dbReference type="EMBL" id="AUZX01012548">
    <property type="protein sequence ID" value="EQD38927.1"/>
    <property type="molecule type" value="Genomic_DNA"/>
</dbReference>
<dbReference type="PANTHER" id="PTHR32472:SF10">
    <property type="entry name" value="DNA REPAIR PROTEIN RADA-LIKE PROTEIN"/>
    <property type="match status" value="1"/>
</dbReference>
<name>T0Z3P6_9ZZZZ</name>
<keyword evidence="1" id="KW-0479">Metal-binding</keyword>
<dbReference type="InterPro" id="IPR027417">
    <property type="entry name" value="P-loop_NTPase"/>
</dbReference>
<dbReference type="GO" id="GO:0005829">
    <property type="term" value="C:cytosol"/>
    <property type="evidence" value="ECO:0007669"/>
    <property type="project" value="TreeGrafter"/>
</dbReference>
<gene>
    <name evidence="4" type="ORF">B1A_17074</name>
</gene>
<evidence type="ECO:0000313" key="4">
    <source>
        <dbReference type="EMBL" id="EQD38927.1"/>
    </source>
</evidence>
<feature type="region of interest" description="Disordered" evidence="2">
    <location>
        <begin position="37"/>
        <end position="82"/>
    </location>
</feature>
<dbReference type="InterPro" id="IPR020588">
    <property type="entry name" value="RecA_ATP-bd"/>
</dbReference>
<dbReference type="Pfam" id="PF06745">
    <property type="entry name" value="ATPase"/>
    <property type="match status" value="1"/>
</dbReference>
<evidence type="ECO:0000259" key="3">
    <source>
        <dbReference type="PROSITE" id="PS50162"/>
    </source>
</evidence>
<dbReference type="PRINTS" id="PR01874">
    <property type="entry name" value="DNAREPAIRADA"/>
</dbReference>
<reference evidence="4" key="1">
    <citation type="submission" date="2013-08" db="EMBL/GenBank/DDBJ databases">
        <authorList>
            <person name="Mendez C."/>
            <person name="Richter M."/>
            <person name="Ferrer M."/>
            <person name="Sanchez J."/>
        </authorList>
    </citation>
    <scope>NUCLEOTIDE SEQUENCE</scope>
</reference>
<proteinExistence type="predicted"/>
<evidence type="ECO:0000256" key="1">
    <source>
        <dbReference type="ARBA" id="ARBA00022723"/>
    </source>
</evidence>
<dbReference type="InterPro" id="IPR014774">
    <property type="entry name" value="KaiC-like_dom"/>
</dbReference>
<dbReference type="InterPro" id="IPR041166">
    <property type="entry name" value="Rubredoxin_2"/>
</dbReference>
<dbReference type="GO" id="GO:0000725">
    <property type="term" value="P:recombinational repair"/>
    <property type="evidence" value="ECO:0007669"/>
    <property type="project" value="TreeGrafter"/>
</dbReference>
<sequence>MAKQKTYFVCRNCGAIQPKWMGKCPDCNSWDSLEQMTQAAADPHRPRALSEEVTEPDPGHFAAQDDAPARPLSEIPEFDVPRMPTGLTEFDRVLGGGIVPGAAVLLGGDPGIGKSTLLLQAGDRMARQGHRVLYVSSEESAQQTKLRAKRLGVDDDRPFGLR</sequence>
<dbReference type="PANTHER" id="PTHR32472">
    <property type="entry name" value="DNA REPAIR PROTEIN RADA"/>
    <property type="match status" value="1"/>
</dbReference>
<dbReference type="GO" id="GO:0140664">
    <property type="term" value="F:ATP-dependent DNA damage sensor activity"/>
    <property type="evidence" value="ECO:0007669"/>
    <property type="project" value="InterPro"/>
</dbReference>
<comment type="caution">
    <text evidence="4">The sequence shown here is derived from an EMBL/GenBank/DDBJ whole genome shotgun (WGS) entry which is preliminary data.</text>
</comment>
<reference evidence="4" key="2">
    <citation type="journal article" date="2014" name="ISME J.">
        <title>Microbial stratification in low pH oxic and suboxic macroscopic growths along an acid mine drainage.</title>
        <authorList>
            <person name="Mendez-Garcia C."/>
            <person name="Mesa V."/>
            <person name="Sprenger R.R."/>
            <person name="Richter M."/>
            <person name="Diez M.S."/>
            <person name="Solano J."/>
            <person name="Bargiela R."/>
            <person name="Golyshina O.V."/>
            <person name="Manteca A."/>
            <person name="Ramos J.L."/>
            <person name="Gallego J.R."/>
            <person name="Llorente I."/>
            <person name="Martins Dos Santos V.A."/>
            <person name="Jensen O.N."/>
            <person name="Pelaez A.I."/>
            <person name="Sanchez J."/>
            <person name="Ferrer M."/>
        </authorList>
    </citation>
    <scope>NUCLEOTIDE SEQUENCE</scope>
</reference>
<dbReference type="PROSITE" id="PS50162">
    <property type="entry name" value="RECA_2"/>
    <property type="match status" value="1"/>
</dbReference>
<dbReference type="AlphaFoldDB" id="T0Z3P6"/>
<feature type="non-terminal residue" evidence="4">
    <location>
        <position position="162"/>
    </location>
</feature>
<evidence type="ECO:0000256" key="2">
    <source>
        <dbReference type="SAM" id="MobiDB-lite"/>
    </source>
</evidence>
<organism evidence="4">
    <name type="scientific">mine drainage metagenome</name>
    <dbReference type="NCBI Taxonomy" id="410659"/>
    <lineage>
        <taxon>unclassified sequences</taxon>
        <taxon>metagenomes</taxon>
        <taxon>ecological metagenomes</taxon>
    </lineage>
</organism>
<dbReference type="GO" id="GO:0046872">
    <property type="term" value="F:metal ion binding"/>
    <property type="evidence" value="ECO:0007669"/>
    <property type="project" value="UniProtKB-KW"/>
</dbReference>